<dbReference type="InterPro" id="IPR008207">
    <property type="entry name" value="Sig_transdc_His_kin_Hpt_dom"/>
</dbReference>
<sequence>MFENLKTKPEHIDLSVLEEITDGSSDLLHDMLDIFFLQVPKFTMEMEEANSSGEYAKLGAIAHKAKSTVATMGITALIQKMKDFELLAKSGERPEEYAAYIDLFKTNCDKAIKELKDIKSNL</sequence>
<dbReference type="AlphaFoldDB" id="A0A1G6SEL5"/>
<dbReference type="EMBL" id="FMYP01000092">
    <property type="protein sequence ID" value="SDD14565.1"/>
    <property type="molecule type" value="Genomic_DNA"/>
</dbReference>
<dbReference type="STRING" id="1640674.SAMN05216323_10921"/>
<feature type="modified residue" description="Phosphohistidine" evidence="1">
    <location>
        <position position="63"/>
    </location>
</feature>
<evidence type="ECO:0000313" key="4">
    <source>
        <dbReference type="Proteomes" id="UP000199452"/>
    </source>
</evidence>
<dbReference type="InterPro" id="IPR036641">
    <property type="entry name" value="HPT_dom_sf"/>
</dbReference>
<proteinExistence type="predicted"/>
<dbReference type="OrthoDB" id="959692at2"/>
<dbReference type="Proteomes" id="UP000199452">
    <property type="component" value="Unassembled WGS sequence"/>
</dbReference>
<dbReference type="GO" id="GO:0000160">
    <property type="term" value="P:phosphorelay signal transduction system"/>
    <property type="evidence" value="ECO:0007669"/>
    <property type="project" value="InterPro"/>
</dbReference>
<organism evidence="3 4">
    <name type="scientific">Williamwhitmania taraxaci</name>
    <dbReference type="NCBI Taxonomy" id="1640674"/>
    <lineage>
        <taxon>Bacteria</taxon>
        <taxon>Pseudomonadati</taxon>
        <taxon>Bacteroidota</taxon>
        <taxon>Bacteroidia</taxon>
        <taxon>Bacteroidales</taxon>
        <taxon>Williamwhitmaniaceae</taxon>
        <taxon>Williamwhitmania</taxon>
    </lineage>
</organism>
<feature type="domain" description="HPt" evidence="2">
    <location>
        <begin position="24"/>
        <end position="118"/>
    </location>
</feature>
<dbReference type="RefSeq" id="WP_092440808.1">
    <property type="nucleotide sequence ID" value="NZ_FMYP01000092.1"/>
</dbReference>
<protein>
    <submittedName>
        <fullName evidence="3">HPt (Histidine-containing phosphotransfer) domain-containing protein</fullName>
    </submittedName>
</protein>
<dbReference type="SUPFAM" id="SSF47226">
    <property type="entry name" value="Histidine-containing phosphotransfer domain, HPT domain"/>
    <property type="match status" value="1"/>
</dbReference>
<evidence type="ECO:0000259" key="2">
    <source>
        <dbReference type="PROSITE" id="PS50894"/>
    </source>
</evidence>
<accession>A0A1G6SEL5</accession>
<evidence type="ECO:0000313" key="3">
    <source>
        <dbReference type="EMBL" id="SDD14565.1"/>
    </source>
</evidence>
<keyword evidence="4" id="KW-1185">Reference proteome</keyword>
<name>A0A1G6SEL5_9BACT</name>
<dbReference type="GO" id="GO:0004672">
    <property type="term" value="F:protein kinase activity"/>
    <property type="evidence" value="ECO:0007669"/>
    <property type="project" value="UniProtKB-ARBA"/>
</dbReference>
<gene>
    <name evidence="3" type="ORF">SAMN05216323_10921</name>
</gene>
<dbReference type="Gene3D" id="1.20.120.160">
    <property type="entry name" value="HPT domain"/>
    <property type="match status" value="1"/>
</dbReference>
<dbReference type="PROSITE" id="PS50894">
    <property type="entry name" value="HPT"/>
    <property type="match status" value="1"/>
</dbReference>
<evidence type="ECO:0000256" key="1">
    <source>
        <dbReference type="PROSITE-ProRule" id="PRU00110"/>
    </source>
</evidence>
<keyword evidence="1" id="KW-0597">Phosphoprotein</keyword>
<reference evidence="3 4" key="1">
    <citation type="submission" date="2016-09" db="EMBL/GenBank/DDBJ databases">
        <authorList>
            <person name="Capua I."/>
            <person name="De Benedictis P."/>
            <person name="Joannis T."/>
            <person name="Lombin L.H."/>
            <person name="Cattoli G."/>
        </authorList>
    </citation>
    <scope>NUCLEOTIDE SEQUENCE [LARGE SCALE GENOMIC DNA]</scope>
    <source>
        <strain evidence="3 4">A7P-90m</strain>
    </source>
</reference>